<feature type="compositionally biased region" description="Basic and acidic residues" evidence="3">
    <location>
        <begin position="332"/>
        <end position="343"/>
    </location>
</feature>
<feature type="compositionally biased region" description="Low complexity" evidence="3">
    <location>
        <begin position="110"/>
        <end position="129"/>
    </location>
</feature>
<dbReference type="AlphaFoldDB" id="L8HF68"/>
<organism evidence="5 6">
    <name type="scientific">Acanthamoeba castellanii (strain ATCC 30010 / Neff)</name>
    <dbReference type="NCBI Taxonomy" id="1257118"/>
    <lineage>
        <taxon>Eukaryota</taxon>
        <taxon>Amoebozoa</taxon>
        <taxon>Discosea</taxon>
        <taxon>Longamoebia</taxon>
        <taxon>Centramoebida</taxon>
        <taxon>Acanthamoebidae</taxon>
        <taxon>Acanthamoeba</taxon>
    </lineage>
</organism>
<feature type="region of interest" description="Disordered" evidence="3">
    <location>
        <begin position="451"/>
        <end position="515"/>
    </location>
</feature>
<dbReference type="SMART" id="SM00684">
    <property type="entry name" value="DM15"/>
    <property type="match status" value="3"/>
</dbReference>
<feature type="compositionally biased region" description="Basic and acidic residues" evidence="3">
    <location>
        <begin position="10"/>
        <end position="24"/>
    </location>
</feature>
<dbReference type="SMART" id="SM00715">
    <property type="entry name" value="LA"/>
    <property type="match status" value="1"/>
</dbReference>
<feature type="compositionally biased region" description="Polar residues" evidence="3">
    <location>
        <begin position="177"/>
        <end position="186"/>
    </location>
</feature>
<evidence type="ECO:0000313" key="5">
    <source>
        <dbReference type="EMBL" id="ELR23056.1"/>
    </source>
</evidence>
<dbReference type="SUPFAM" id="SSF46785">
    <property type="entry name" value="Winged helix' DNA-binding domain"/>
    <property type="match status" value="1"/>
</dbReference>
<dbReference type="InterPro" id="IPR006630">
    <property type="entry name" value="La_HTH"/>
</dbReference>
<feature type="compositionally biased region" description="Basic and acidic residues" evidence="3">
    <location>
        <begin position="77"/>
        <end position="92"/>
    </location>
</feature>
<name>L8HF68_ACACF</name>
<dbReference type="PANTHER" id="PTHR22792:SF132">
    <property type="entry name" value="LA-RELATED PROTEIN 1"/>
    <property type="match status" value="1"/>
</dbReference>
<protein>
    <submittedName>
        <fullName evidence="5">La domain containing protein</fullName>
    </submittedName>
</protein>
<feature type="compositionally biased region" description="Low complexity" evidence="3">
    <location>
        <begin position="544"/>
        <end position="555"/>
    </location>
</feature>
<keyword evidence="6" id="KW-1185">Reference proteome</keyword>
<dbReference type="CDD" id="cd07323">
    <property type="entry name" value="LAM"/>
    <property type="match status" value="1"/>
</dbReference>
<dbReference type="GO" id="GO:0048255">
    <property type="term" value="P:mRNA stabilization"/>
    <property type="evidence" value="ECO:0007669"/>
    <property type="project" value="InterPro"/>
</dbReference>
<feature type="domain" description="HTH La-type RNA-binding" evidence="4">
    <location>
        <begin position="203"/>
        <end position="298"/>
    </location>
</feature>
<dbReference type="InterPro" id="IPR045180">
    <property type="entry name" value="La_dom_prot"/>
</dbReference>
<dbReference type="InterPro" id="IPR036388">
    <property type="entry name" value="WH-like_DNA-bd_sf"/>
</dbReference>
<dbReference type="Proteomes" id="UP000011083">
    <property type="component" value="Unassembled WGS sequence"/>
</dbReference>
<dbReference type="InterPro" id="IPR006607">
    <property type="entry name" value="DM15"/>
</dbReference>
<evidence type="ECO:0000313" key="6">
    <source>
        <dbReference type="Proteomes" id="UP000011083"/>
    </source>
</evidence>
<dbReference type="PROSITE" id="PS50961">
    <property type="entry name" value="HTH_LA"/>
    <property type="match status" value="1"/>
</dbReference>
<dbReference type="OMA" id="YFQHPSY"/>
<feature type="region of interest" description="Disordered" evidence="3">
    <location>
        <begin position="706"/>
        <end position="728"/>
    </location>
</feature>
<feature type="region of interest" description="Disordered" evidence="3">
    <location>
        <begin position="324"/>
        <end position="434"/>
    </location>
</feature>
<dbReference type="RefSeq" id="XP_004352533.1">
    <property type="nucleotide sequence ID" value="XM_004352481.1"/>
</dbReference>
<feature type="compositionally biased region" description="Polar residues" evidence="3">
    <location>
        <begin position="344"/>
        <end position="357"/>
    </location>
</feature>
<evidence type="ECO:0000259" key="4">
    <source>
        <dbReference type="PROSITE" id="PS50961"/>
    </source>
</evidence>
<proteinExistence type="predicted"/>
<feature type="region of interest" description="Disordered" evidence="3">
    <location>
        <begin position="531"/>
        <end position="561"/>
    </location>
</feature>
<reference evidence="5 6" key="1">
    <citation type="journal article" date="2013" name="Genome Biol.">
        <title>Genome of Acanthamoeba castellanii highlights extensive lateral gene transfer and early evolution of tyrosine kinase signaling.</title>
        <authorList>
            <person name="Clarke M."/>
            <person name="Lohan A.J."/>
            <person name="Liu B."/>
            <person name="Lagkouvardos I."/>
            <person name="Roy S."/>
            <person name="Zafar N."/>
            <person name="Bertelli C."/>
            <person name="Schilde C."/>
            <person name="Kianianmomeni A."/>
            <person name="Burglin T.R."/>
            <person name="Frech C."/>
            <person name="Turcotte B."/>
            <person name="Kopec K.O."/>
            <person name="Synnott J.M."/>
            <person name="Choo C."/>
            <person name="Paponov I."/>
            <person name="Finkler A."/>
            <person name="Soon Heng Tan C."/>
            <person name="Hutchins A.P."/>
            <person name="Weinmeier T."/>
            <person name="Rattei T."/>
            <person name="Chu J.S."/>
            <person name="Gimenez G."/>
            <person name="Irimia M."/>
            <person name="Rigden D.J."/>
            <person name="Fitzpatrick D.A."/>
            <person name="Lorenzo-Morales J."/>
            <person name="Bateman A."/>
            <person name="Chiu C.H."/>
            <person name="Tang P."/>
            <person name="Hegemann P."/>
            <person name="Fromm H."/>
            <person name="Raoult D."/>
            <person name="Greub G."/>
            <person name="Miranda-Saavedra D."/>
            <person name="Chen N."/>
            <person name="Nash P."/>
            <person name="Ginger M.L."/>
            <person name="Horn M."/>
            <person name="Schaap P."/>
            <person name="Caler L."/>
            <person name="Loftus B."/>
        </authorList>
    </citation>
    <scope>NUCLEOTIDE SEQUENCE [LARGE SCALE GENOMIC DNA]</scope>
    <source>
        <strain evidence="5 6">Neff</strain>
    </source>
</reference>
<dbReference type="EMBL" id="KB007867">
    <property type="protein sequence ID" value="ELR23056.1"/>
    <property type="molecule type" value="Genomic_DNA"/>
</dbReference>
<dbReference type="Pfam" id="PF05383">
    <property type="entry name" value="La"/>
    <property type="match status" value="1"/>
</dbReference>
<dbReference type="InterPro" id="IPR036390">
    <property type="entry name" value="WH_DNA-bd_sf"/>
</dbReference>
<feature type="compositionally biased region" description="Acidic residues" evidence="3">
    <location>
        <begin position="387"/>
        <end position="396"/>
    </location>
</feature>
<evidence type="ECO:0000256" key="2">
    <source>
        <dbReference type="PROSITE-ProRule" id="PRU00332"/>
    </source>
</evidence>
<dbReference type="Gene3D" id="1.10.10.10">
    <property type="entry name" value="Winged helix-like DNA-binding domain superfamily/Winged helix DNA-binding domain"/>
    <property type="match status" value="1"/>
</dbReference>
<feature type="compositionally biased region" description="Basic residues" evidence="3">
    <location>
        <begin position="479"/>
        <end position="490"/>
    </location>
</feature>
<dbReference type="Pfam" id="PF21071">
    <property type="entry name" value="LARP1_HEAT"/>
    <property type="match status" value="1"/>
</dbReference>
<dbReference type="GeneID" id="14924026"/>
<dbReference type="KEGG" id="acan:ACA1_360920"/>
<dbReference type="PANTHER" id="PTHR22792">
    <property type="entry name" value="LUPUS LA PROTEIN-RELATED"/>
    <property type="match status" value="1"/>
</dbReference>
<gene>
    <name evidence="5" type="ORF">ACA1_360920</name>
</gene>
<dbReference type="GO" id="GO:0000339">
    <property type="term" value="F:RNA cap binding"/>
    <property type="evidence" value="ECO:0007669"/>
    <property type="project" value="InterPro"/>
</dbReference>
<sequence length="728" mass="81691">MKDIGPGPSRAREARQHRKPDGKEGAAPAANTRDTATAGAAANNRERRGREGGAPSNSRERREGTAAGVNSAPSGSREPRDNTSKDSRERRPYAPRANNPREPRAPRPTPAAAAAKEGEAAPALAAVPPVKEPSPSSGDGILSGEEGVAALPTPTGIHPQPPRGNYNSANRRPYPANTRNPQNTTRRYGYQGEGYYDPRYPRPNKPESLSETIVRQVEFYFSVNNLCRDVYLRMRMSQDGWVPLQIICNFNKMKQLTTDKRLILDTLKAASTKLEVDDAKQRLRIKGDWATWVFPKDEETGGYLTGEGLKFLSKEEAEELQKVPEPLLASAPREDTKAGDKQAQEGSRPTTETTASSAKEDDWQPASRRRKTGSLLRRPITPRGKEEETEDIDDSEISNLIIVTQSPMKARPRTRSKPEEEGELPHSHELNHDDMKKINHGLYLYEQELRGTGNSEDQEEDANGQPIPRRLYAMTPKRKEQRRRRRKSVLQRRTTTSTHGNGAPAAPQTTGRAGLTSSQVYSVGYIIASPMKSSKSKEPESDAADAPAAVSTDSSNIQHPSRELLKKNGFIQYNYDMWHDNCVKERKDLGVGQSSEMNTLYRFWSHFLRSKFNQRMYDEMKELALADAKQGYSYGLERKFRADIFKDFQQLTVEDYNAGSLYGLEKFWAYLTYGKAKLEKEGVHLEINPEIQTWLSRYRTLKDFREGPQNYDNAERPAPATQPEAAAN</sequence>
<dbReference type="STRING" id="1257118.L8HF68"/>
<keyword evidence="1 2" id="KW-0694">RNA-binding</keyword>
<dbReference type="VEuPathDB" id="AmoebaDB:ACA1_360920"/>
<accession>L8HF68</accession>
<dbReference type="GO" id="GO:0005737">
    <property type="term" value="C:cytoplasm"/>
    <property type="evidence" value="ECO:0007669"/>
    <property type="project" value="UniProtKB-ARBA"/>
</dbReference>
<feature type="region of interest" description="Disordered" evidence="3">
    <location>
        <begin position="1"/>
        <end position="203"/>
    </location>
</feature>
<feature type="compositionally biased region" description="Basic and acidic residues" evidence="3">
    <location>
        <begin position="416"/>
        <end position="434"/>
    </location>
</feature>
<evidence type="ECO:0000256" key="1">
    <source>
        <dbReference type="ARBA" id="ARBA00022884"/>
    </source>
</evidence>
<evidence type="ECO:0000256" key="3">
    <source>
        <dbReference type="SAM" id="MobiDB-lite"/>
    </source>
</evidence>
<dbReference type="OrthoDB" id="340227at2759"/>
<feature type="compositionally biased region" description="Low complexity" evidence="3">
    <location>
        <begin position="29"/>
        <end position="43"/>
    </location>
</feature>